<evidence type="ECO:0000313" key="7">
    <source>
        <dbReference type="EMBL" id="SBT32298.1"/>
    </source>
</evidence>
<dbReference type="CDD" id="cd02619">
    <property type="entry name" value="Peptidase_C1"/>
    <property type="match status" value="1"/>
</dbReference>
<dbReference type="InterPro" id="IPR013128">
    <property type="entry name" value="Peptidase_C1A"/>
</dbReference>
<protein>
    <submittedName>
        <fullName evidence="7">Serine-repeat antigen</fullName>
    </submittedName>
</protein>
<dbReference type="Gene3D" id="3.90.70.10">
    <property type="entry name" value="Cysteine proteinases"/>
    <property type="match status" value="1"/>
</dbReference>
<feature type="compositionally biased region" description="Low complexity" evidence="4">
    <location>
        <begin position="50"/>
        <end position="70"/>
    </location>
</feature>
<dbReference type="PANTHER" id="PTHR12411">
    <property type="entry name" value="CYSTEINE PROTEASE FAMILY C1-RELATED"/>
    <property type="match status" value="1"/>
</dbReference>
<organism evidence="7 8">
    <name type="scientific">Plasmodium ovale wallikeri</name>
    <dbReference type="NCBI Taxonomy" id="864142"/>
    <lineage>
        <taxon>Eukaryota</taxon>
        <taxon>Sar</taxon>
        <taxon>Alveolata</taxon>
        <taxon>Apicomplexa</taxon>
        <taxon>Aconoidasida</taxon>
        <taxon>Haemosporida</taxon>
        <taxon>Plasmodiidae</taxon>
        <taxon>Plasmodium</taxon>
        <taxon>Plasmodium (Plasmodium)</taxon>
    </lineage>
</organism>
<feature type="signal peptide" evidence="5">
    <location>
        <begin position="1"/>
        <end position="22"/>
    </location>
</feature>
<reference evidence="8" key="1">
    <citation type="submission" date="2016-05" db="EMBL/GenBank/DDBJ databases">
        <authorList>
            <person name="Naeem Raeece"/>
        </authorList>
    </citation>
    <scope>NUCLEOTIDE SEQUENCE [LARGE SCALE GENOMIC DNA]</scope>
</reference>
<name>A0A1A8YL61_PLAOA</name>
<comment type="similarity">
    <text evidence="1">Belongs to the peptidase C1 family.</text>
</comment>
<dbReference type="SMART" id="SM00645">
    <property type="entry name" value="Pept_C1"/>
    <property type="match status" value="1"/>
</dbReference>
<evidence type="ECO:0000256" key="1">
    <source>
        <dbReference type="ARBA" id="ARBA00008455"/>
    </source>
</evidence>
<feature type="region of interest" description="Disordered" evidence="4">
    <location>
        <begin position="30"/>
        <end position="90"/>
    </location>
</feature>
<evidence type="ECO:0000313" key="8">
    <source>
        <dbReference type="Proteomes" id="UP000078550"/>
    </source>
</evidence>
<feature type="chain" id="PRO_5008382071" evidence="5">
    <location>
        <begin position="23"/>
        <end position="992"/>
    </location>
</feature>
<keyword evidence="3" id="KW-0325">Glycoprotein</keyword>
<dbReference type="InterPro" id="IPR000668">
    <property type="entry name" value="Peptidase_C1A_C"/>
</dbReference>
<dbReference type="AlphaFoldDB" id="A0A1A8YL61"/>
<evidence type="ECO:0000256" key="4">
    <source>
        <dbReference type="SAM" id="MobiDB-lite"/>
    </source>
</evidence>
<sequence>MKSHVSIFVTLYGIFSIHVTHCTGGGTHWPPDNIHRSKPGHGNKTGDNAIPPSSGNLSTSSSGSTGPILPECTGESKGEDAKGGACSNGDPIEDLTLDRIEVVSLGEDGENAEDVEEGQNNEEKTENYTEKIIHSGSHSNVSHIRERTTDEPNIIEIKSALLRDYNGVKVTGPCKAIFQMFLVPHITVNVETNKNSITLGPKLVQAHKKERVTNDGVNVYTEHVGKGLMFEKEEKKLLNKCADGKSFKFVLFIDGNKLTVKWKVYDATETENSNKQVDVRTYLMKSVDRPFTSIQIHSASINTSTFLLENQCDAIASNCFMSGNVDIEKCYHCTLLLENTDTSNVCFNYVSPEVKERFKEIKINAQEEEDPLEVELKQSIETILEEISKQKVANNRTENLNYNLSDFLKREIVKYCQMLKEADTTGVFEYVQMGNETEIFYNLTNLLKRHEDEMDFLLQRKMRNAAICMKNADEWVTRKMGLILPQLPKNNMEYTNGTYYSEDKERETHEGNYDDTVDLETVANSDMASSHFVEKMFCNEEYCDRWKDKNGCFSKIGAPDQGNCATSWIFASKMHLETIKCMKGYDHVASSALYVANCSEKDAKEKCTVANLQYSYAKVSDDCPKPKSNWVNLWTGIKLLDYVPTPNSVGTKGYTAYESAKFKGNMDSFIKKVKSEIKNKGSVIAYVNAEDVMGFDFNGKKVHNLCGDGVPNHAVNIVGYSNYINADGEKKSYWIVKNSWGKYWGDEGNFKVDMYTPAECKNNFIHTAAVFNLDLPIVEKSVKAEAELYNYYLKSSPDFYSNLYYKNYSKAKNGVASNGSVTAQSDTVHGQADNALESSAITLSRPTSSSEQPSQGSLAGVGTGVGPAAGPGPAQENTPGAAEIAGNPQGVVSLDRNVANLPSGSHTRGLPPNSDGATTASNAEVVHILKHIKNAKRKVNIVKYKNAECISADHDCSRSYALKMENHEKCLGKIRISKVQNGGNGKMGNIDT</sequence>
<keyword evidence="5" id="KW-0732">Signal</keyword>
<feature type="compositionally biased region" description="Polar residues" evidence="4">
    <location>
        <begin position="842"/>
        <end position="857"/>
    </location>
</feature>
<keyword evidence="2" id="KW-0865">Zymogen</keyword>
<dbReference type="InterPro" id="IPR038765">
    <property type="entry name" value="Papain-like_cys_pep_sf"/>
</dbReference>
<evidence type="ECO:0000256" key="5">
    <source>
        <dbReference type="SAM" id="SignalP"/>
    </source>
</evidence>
<evidence type="ECO:0000259" key="6">
    <source>
        <dbReference type="SMART" id="SM00645"/>
    </source>
</evidence>
<accession>A0A1A8YL61</accession>
<dbReference type="Proteomes" id="UP000078550">
    <property type="component" value="Unassembled WGS sequence"/>
</dbReference>
<gene>
    <name evidence="7" type="ORF">POVWA2_008880</name>
</gene>
<evidence type="ECO:0000256" key="3">
    <source>
        <dbReference type="ARBA" id="ARBA00023180"/>
    </source>
</evidence>
<proteinExistence type="inferred from homology"/>
<feature type="domain" description="Peptidase C1A papain C-terminal" evidence="6">
    <location>
        <begin position="540"/>
        <end position="771"/>
    </location>
</feature>
<dbReference type="SUPFAM" id="SSF54001">
    <property type="entry name" value="Cysteine proteinases"/>
    <property type="match status" value="1"/>
</dbReference>
<dbReference type="GO" id="GO:0008234">
    <property type="term" value="F:cysteine-type peptidase activity"/>
    <property type="evidence" value="ECO:0007669"/>
    <property type="project" value="InterPro"/>
</dbReference>
<evidence type="ECO:0000256" key="2">
    <source>
        <dbReference type="ARBA" id="ARBA00023145"/>
    </source>
</evidence>
<feature type="region of interest" description="Disordered" evidence="4">
    <location>
        <begin position="842"/>
        <end position="918"/>
    </location>
</feature>
<dbReference type="GO" id="GO:0006508">
    <property type="term" value="P:proteolysis"/>
    <property type="evidence" value="ECO:0007669"/>
    <property type="project" value="InterPro"/>
</dbReference>
<dbReference type="Pfam" id="PF00112">
    <property type="entry name" value="Peptidase_C1"/>
    <property type="match status" value="1"/>
</dbReference>
<feature type="compositionally biased region" description="Gly residues" evidence="4">
    <location>
        <begin position="859"/>
        <end position="869"/>
    </location>
</feature>
<dbReference type="EMBL" id="FLRE01000032">
    <property type="protein sequence ID" value="SBT32298.1"/>
    <property type="molecule type" value="Genomic_DNA"/>
</dbReference>